<accession>A0A5C8EBY7</accession>
<evidence type="ECO:0000313" key="8">
    <source>
        <dbReference type="Proteomes" id="UP000323176"/>
    </source>
</evidence>
<organism evidence="7 8">
    <name type="scientific">Brachyspira pilosicoli</name>
    <name type="common">Serpulina pilosicoli</name>
    <dbReference type="NCBI Taxonomy" id="52584"/>
    <lineage>
        <taxon>Bacteria</taxon>
        <taxon>Pseudomonadati</taxon>
        <taxon>Spirochaetota</taxon>
        <taxon>Spirochaetia</taxon>
        <taxon>Brachyspirales</taxon>
        <taxon>Brachyspiraceae</taxon>
        <taxon>Brachyspira</taxon>
    </lineage>
</organism>
<dbReference type="PANTHER" id="PTHR11228:SF7">
    <property type="entry name" value="PQQA PEPTIDE CYCLASE"/>
    <property type="match status" value="1"/>
</dbReference>
<dbReference type="EMBL" id="SAXY01000078">
    <property type="protein sequence ID" value="TXJ35245.1"/>
    <property type="molecule type" value="Genomic_DNA"/>
</dbReference>
<dbReference type="GO" id="GO:0046872">
    <property type="term" value="F:metal ion binding"/>
    <property type="evidence" value="ECO:0007669"/>
    <property type="project" value="UniProtKB-KW"/>
</dbReference>
<dbReference type="Pfam" id="PF04055">
    <property type="entry name" value="Radical_SAM"/>
    <property type="match status" value="1"/>
</dbReference>
<dbReference type="InterPro" id="IPR050377">
    <property type="entry name" value="Radical_SAM_PqqE_MftC-like"/>
</dbReference>
<dbReference type="OrthoDB" id="9782387at2"/>
<gene>
    <name evidence="7" type="ORF">EPJ72_12630</name>
</gene>
<dbReference type="InterPro" id="IPR007197">
    <property type="entry name" value="rSAM"/>
</dbReference>
<protein>
    <submittedName>
        <fullName evidence="7">Radical SAM protein</fullName>
    </submittedName>
</protein>
<keyword evidence="5" id="KW-0411">Iron-sulfur</keyword>
<dbReference type="SUPFAM" id="SSF102114">
    <property type="entry name" value="Radical SAM enzymes"/>
    <property type="match status" value="1"/>
</dbReference>
<keyword evidence="2" id="KW-0949">S-adenosyl-L-methionine</keyword>
<name>A0A5C8EBY7_BRAPL</name>
<evidence type="ECO:0000256" key="3">
    <source>
        <dbReference type="ARBA" id="ARBA00022723"/>
    </source>
</evidence>
<dbReference type="Proteomes" id="UP000323176">
    <property type="component" value="Unassembled WGS sequence"/>
</dbReference>
<comment type="caution">
    <text evidence="7">The sequence shown here is derived from an EMBL/GenBank/DDBJ whole genome shotgun (WGS) entry which is preliminary data.</text>
</comment>
<dbReference type="GO" id="GO:0003824">
    <property type="term" value="F:catalytic activity"/>
    <property type="evidence" value="ECO:0007669"/>
    <property type="project" value="InterPro"/>
</dbReference>
<proteinExistence type="predicted"/>
<feature type="domain" description="Radical SAM core" evidence="6">
    <location>
        <begin position="266"/>
        <end position="409"/>
    </location>
</feature>
<evidence type="ECO:0000256" key="1">
    <source>
        <dbReference type="ARBA" id="ARBA00001966"/>
    </source>
</evidence>
<dbReference type="Gene3D" id="3.20.20.70">
    <property type="entry name" value="Aldolase class I"/>
    <property type="match status" value="1"/>
</dbReference>
<dbReference type="GO" id="GO:0051536">
    <property type="term" value="F:iron-sulfur cluster binding"/>
    <property type="evidence" value="ECO:0007669"/>
    <property type="project" value="UniProtKB-KW"/>
</dbReference>
<evidence type="ECO:0000256" key="2">
    <source>
        <dbReference type="ARBA" id="ARBA00022691"/>
    </source>
</evidence>
<dbReference type="SFLD" id="SFLDS00029">
    <property type="entry name" value="Radical_SAM"/>
    <property type="match status" value="1"/>
</dbReference>
<keyword evidence="3" id="KW-0479">Metal-binding</keyword>
<reference evidence="7 8" key="1">
    <citation type="journal article" date="1992" name="Lakartidningen">
        <title>[Penicillin V and not amoxicillin is the first choice preparation in acute otitis].</title>
        <authorList>
            <person name="Kamme C."/>
            <person name="Lundgren K."/>
            <person name="Prellner K."/>
        </authorList>
    </citation>
    <scope>NUCLEOTIDE SEQUENCE [LARGE SCALE GENOMIC DNA]</scope>
    <source>
        <strain evidence="7 8">PC5538III-hc</strain>
    </source>
</reference>
<evidence type="ECO:0000256" key="5">
    <source>
        <dbReference type="ARBA" id="ARBA00023014"/>
    </source>
</evidence>
<evidence type="ECO:0000313" key="7">
    <source>
        <dbReference type="EMBL" id="TXJ35245.1"/>
    </source>
</evidence>
<evidence type="ECO:0000259" key="6">
    <source>
        <dbReference type="Pfam" id="PF04055"/>
    </source>
</evidence>
<keyword evidence="4" id="KW-0408">Iron</keyword>
<evidence type="ECO:0000256" key="4">
    <source>
        <dbReference type="ARBA" id="ARBA00023004"/>
    </source>
</evidence>
<dbReference type="AlphaFoldDB" id="A0A5C8EBY7"/>
<sequence length="595" mass="70452">MYNKIIHFSIDDCIEMFRDITINDYNSLFESKYFSFFKKLNEKYQACISLYIFIEYNNFNICKTTDKFKNEFIENSHWLKIGFHGYNENSRHINNPKKAIKDYNIFLKEVYRFAGTYDIIDHIPRLHYYSGDLENLLNLKKIKNGIIGALSADDDRLNYYLNKNENIFLNNQFIYKDIVNDLLFVKTTIRAENIKDLSFLISSINLDENIILFTHERFLDDENIRSNIIKIYEYALENNYSSNFIEKTNILSDIKFEKINKYIECYIPVTTCNLRCEYCYITQTNRWSDALPDFKYSPQYVRKALSKERLGGTCLLNMCAGGETLLHPYIIELLKELLEEGHYIFIVTNGTINKRFDEILNNIDKKLLYRLIFKFSFHYKELIRINKINDYFINVKKMRDAGCSFTVELTPYDDIINDIKEIKKIVKDNVGSICHVTIARSDDKSEIPILTNLSKEEYKKIWEVFDSNLFNFKIKIFGKKIKEYCYAGKWSLYVNIGDGEAKQCYESNFYQNIFQDISKPIIWNPVGKKCLLPHCFNAHAFITLGDVPKINAPYYADVRNRICNDGSEWLNPYIKEIFSHKLEETNIKNIFSFLN</sequence>
<dbReference type="InterPro" id="IPR013785">
    <property type="entry name" value="Aldolase_TIM"/>
</dbReference>
<dbReference type="PANTHER" id="PTHR11228">
    <property type="entry name" value="RADICAL SAM DOMAIN PROTEIN"/>
    <property type="match status" value="1"/>
</dbReference>
<dbReference type="CDD" id="cd01335">
    <property type="entry name" value="Radical_SAM"/>
    <property type="match status" value="1"/>
</dbReference>
<dbReference type="InterPro" id="IPR058240">
    <property type="entry name" value="rSAM_sf"/>
</dbReference>
<comment type="cofactor">
    <cofactor evidence="1">
        <name>[4Fe-4S] cluster</name>
        <dbReference type="ChEBI" id="CHEBI:49883"/>
    </cofactor>
</comment>